<protein>
    <recommendedName>
        <fullName evidence="5">MlpB protein</fullName>
    </recommendedName>
</protein>
<evidence type="ECO:0000256" key="2">
    <source>
        <dbReference type="SAM" id="SignalP"/>
    </source>
</evidence>
<evidence type="ECO:0008006" key="5">
    <source>
        <dbReference type="Google" id="ProtNLM"/>
    </source>
</evidence>
<evidence type="ECO:0000256" key="1">
    <source>
        <dbReference type="SAM" id="MobiDB-lite"/>
    </source>
</evidence>
<reference evidence="3 4" key="1">
    <citation type="submission" date="2023-10" db="EMBL/GenBank/DDBJ databases">
        <title>Hymenobacter endophyticus sp. nov., an isolate from the leaf tissues of wheat.</title>
        <authorList>
            <person name="Dai Y."/>
        </authorList>
    </citation>
    <scope>NUCLEOTIDE SEQUENCE [LARGE SCALE GENOMIC DNA]</scope>
    <source>
        <strain evidence="3 4">ZK17L-C2</strain>
    </source>
</reference>
<dbReference type="Proteomes" id="UP001250698">
    <property type="component" value="Unassembled WGS sequence"/>
</dbReference>
<feature type="region of interest" description="Disordered" evidence="1">
    <location>
        <begin position="39"/>
        <end position="68"/>
    </location>
</feature>
<accession>A0ABU3TKR3</accession>
<dbReference type="RefSeq" id="WP_315999419.1">
    <property type="nucleotide sequence ID" value="NZ_JAWDJT010000012.1"/>
</dbReference>
<feature type="signal peptide" evidence="2">
    <location>
        <begin position="1"/>
        <end position="18"/>
    </location>
</feature>
<keyword evidence="2" id="KW-0732">Signal</keyword>
<proteinExistence type="predicted"/>
<comment type="caution">
    <text evidence="3">The sequence shown here is derived from an EMBL/GenBank/DDBJ whole genome shotgun (WGS) entry which is preliminary data.</text>
</comment>
<feature type="chain" id="PRO_5046983541" description="MlpB protein" evidence="2">
    <location>
        <begin position="19"/>
        <end position="168"/>
    </location>
</feature>
<feature type="compositionally biased region" description="Basic and acidic residues" evidence="1">
    <location>
        <begin position="47"/>
        <end position="58"/>
    </location>
</feature>
<keyword evidence="4" id="KW-1185">Reference proteome</keyword>
<evidence type="ECO:0000313" key="4">
    <source>
        <dbReference type="Proteomes" id="UP001250698"/>
    </source>
</evidence>
<evidence type="ECO:0000313" key="3">
    <source>
        <dbReference type="EMBL" id="MDU0371961.1"/>
    </source>
</evidence>
<dbReference type="PROSITE" id="PS51257">
    <property type="entry name" value="PROKAR_LIPOPROTEIN"/>
    <property type="match status" value="1"/>
</dbReference>
<dbReference type="EMBL" id="JAWDJT010000012">
    <property type="protein sequence ID" value="MDU0371961.1"/>
    <property type="molecule type" value="Genomic_DNA"/>
</dbReference>
<gene>
    <name evidence="3" type="ORF">ROI90_16270</name>
</gene>
<organism evidence="3 4">
    <name type="scientific">Hymenobacter endophyticus</name>
    <dbReference type="NCBI Taxonomy" id="3076335"/>
    <lineage>
        <taxon>Bacteria</taxon>
        <taxon>Pseudomonadati</taxon>
        <taxon>Bacteroidota</taxon>
        <taxon>Cytophagia</taxon>
        <taxon>Cytophagales</taxon>
        <taxon>Hymenobacteraceae</taxon>
        <taxon>Hymenobacter</taxon>
    </lineage>
</organism>
<name>A0ABU3TKR3_9BACT</name>
<sequence>MKSIIGFLLATVSLLALACSPQQDSAQQVATSPVVVAADSAAPTADRPNDPPHTDHATTPDTQAQKPAMTRNGLAKELVCMVNNAYMGKKQVPVTFEGRQYYGCCQMCVKNIKTQRQVRVAQDPLTGKEVDKSAAFVALDAAQQNGSVLYFESEGTYQQYLKKRTPIQ</sequence>